<evidence type="ECO:0000256" key="1">
    <source>
        <dbReference type="SAM" id="MobiDB-lite"/>
    </source>
</evidence>
<dbReference type="OrthoDB" id="3799439at2759"/>
<keyword evidence="3" id="KW-1185">Reference proteome</keyword>
<accession>A0A9P9DD71</accession>
<sequence>MEVTDRFDASLGGKRPFEIDEDETEAPKRAKRIMQSLSTPFIACIKTNAESLLKLSQRFEPLESFSQAGTPGQDLKLQSMVRETNDTFEEIDQCLIEFFPKLKAACDKISKSLGYVEKRIATNEYWWEAGNVVTWNAMPGLIDSMFEQTGPKDTERFAQYLRTQMEALQPQTFEQSQIQENNIKRMLEQIDRLNELPNAGWLCFDLWMDMKIQYLQPPQAVSILRQNKDQHDEIDEHFRDLLNPGMASFPARNIPYLNCAQRCREIRKAMNCAARGRGHLFRKDICLHDIMLPTLDIIQRNAYLEILIQVQRATRAKLPAELIDMVFEFTLAAEGVPLDPRIILLAQHRDTNKSRTKCRFPCKRRNLHAIRNGYVQGPEWNIKAQWNRWIHDNRPKQLWDSDGEDLFSVDRFEYGPEEYNQTGLTQNSLSFIDI</sequence>
<reference evidence="2" key="1">
    <citation type="journal article" date="2021" name="Nat. Commun.">
        <title>Genetic determinants of endophytism in the Arabidopsis root mycobiome.</title>
        <authorList>
            <person name="Mesny F."/>
            <person name="Miyauchi S."/>
            <person name="Thiergart T."/>
            <person name="Pickel B."/>
            <person name="Atanasova L."/>
            <person name="Karlsson M."/>
            <person name="Huettel B."/>
            <person name="Barry K.W."/>
            <person name="Haridas S."/>
            <person name="Chen C."/>
            <person name="Bauer D."/>
            <person name="Andreopoulos W."/>
            <person name="Pangilinan J."/>
            <person name="LaButti K."/>
            <person name="Riley R."/>
            <person name="Lipzen A."/>
            <person name="Clum A."/>
            <person name="Drula E."/>
            <person name="Henrissat B."/>
            <person name="Kohler A."/>
            <person name="Grigoriev I.V."/>
            <person name="Martin F.M."/>
            <person name="Hacquard S."/>
        </authorList>
    </citation>
    <scope>NUCLEOTIDE SEQUENCE</scope>
    <source>
        <strain evidence="2">MPI-CAGE-CH-0243</strain>
    </source>
</reference>
<feature type="region of interest" description="Disordered" evidence="1">
    <location>
        <begin position="1"/>
        <end position="28"/>
    </location>
</feature>
<organism evidence="2 3">
    <name type="scientific">Dendryphion nanum</name>
    <dbReference type="NCBI Taxonomy" id="256645"/>
    <lineage>
        <taxon>Eukaryota</taxon>
        <taxon>Fungi</taxon>
        <taxon>Dikarya</taxon>
        <taxon>Ascomycota</taxon>
        <taxon>Pezizomycotina</taxon>
        <taxon>Dothideomycetes</taxon>
        <taxon>Pleosporomycetidae</taxon>
        <taxon>Pleosporales</taxon>
        <taxon>Torulaceae</taxon>
        <taxon>Dendryphion</taxon>
    </lineage>
</organism>
<dbReference type="EMBL" id="JAGMWT010000014">
    <property type="protein sequence ID" value="KAH7116802.1"/>
    <property type="molecule type" value="Genomic_DNA"/>
</dbReference>
<comment type="caution">
    <text evidence="2">The sequence shown here is derived from an EMBL/GenBank/DDBJ whole genome shotgun (WGS) entry which is preliminary data.</text>
</comment>
<gene>
    <name evidence="2" type="ORF">B0J11DRAFT_537594</name>
</gene>
<protein>
    <submittedName>
        <fullName evidence="2">Uncharacterized protein</fullName>
    </submittedName>
</protein>
<dbReference type="Proteomes" id="UP000700596">
    <property type="component" value="Unassembled WGS sequence"/>
</dbReference>
<name>A0A9P9DD71_9PLEO</name>
<evidence type="ECO:0000313" key="3">
    <source>
        <dbReference type="Proteomes" id="UP000700596"/>
    </source>
</evidence>
<evidence type="ECO:0000313" key="2">
    <source>
        <dbReference type="EMBL" id="KAH7116802.1"/>
    </source>
</evidence>
<proteinExistence type="predicted"/>
<dbReference type="AlphaFoldDB" id="A0A9P9DD71"/>